<dbReference type="PANTHER" id="PTHR30314">
    <property type="entry name" value="CELL DIVISION PROTEIN FTSZ-RELATED"/>
    <property type="match status" value="1"/>
</dbReference>
<dbReference type="InterPro" id="IPR008280">
    <property type="entry name" value="Tub_FtsZ_C"/>
</dbReference>
<dbReference type="InterPro" id="IPR024757">
    <property type="entry name" value="FtsZ_C"/>
</dbReference>
<feature type="domain" description="Tubulin/FtsZ GTPase" evidence="9">
    <location>
        <begin position="14"/>
        <end position="206"/>
    </location>
</feature>
<dbReference type="HAMAP" id="MF_00909">
    <property type="entry name" value="FtsZ"/>
    <property type="match status" value="1"/>
</dbReference>
<dbReference type="InterPro" id="IPR036525">
    <property type="entry name" value="Tubulin/FtsZ_GTPase_sf"/>
</dbReference>
<keyword evidence="5 7" id="KW-0132">Cell division</keyword>
<dbReference type="PRINTS" id="PR00423">
    <property type="entry name" value="CELLDVISFTSZ"/>
</dbReference>
<evidence type="ECO:0000256" key="2">
    <source>
        <dbReference type="ARBA" id="ARBA00022741"/>
    </source>
</evidence>
<keyword evidence="4 5" id="KW-0717">Septation</keyword>
<dbReference type="SUPFAM" id="SSF52490">
    <property type="entry name" value="Tubulin nucleotide-binding domain-like"/>
    <property type="match status" value="1"/>
</dbReference>
<dbReference type="GO" id="GO:0000917">
    <property type="term" value="P:division septum assembly"/>
    <property type="evidence" value="ECO:0007669"/>
    <property type="project" value="UniProtKB-KW"/>
</dbReference>
<comment type="subunit">
    <text evidence="5">Homodimer. Polymerizes to form a dynamic ring structure in a strictly GTP-dependent manner. Interacts directly with several other division proteins.</text>
</comment>
<dbReference type="SMART" id="SM00864">
    <property type="entry name" value="Tubulin"/>
    <property type="match status" value="1"/>
</dbReference>
<evidence type="ECO:0000256" key="5">
    <source>
        <dbReference type="HAMAP-Rule" id="MF_00909"/>
    </source>
</evidence>
<keyword evidence="3 5" id="KW-0342">GTP-binding</keyword>
<dbReference type="RefSeq" id="WP_074790819.1">
    <property type="nucleotide sequence ID" value="NZ_FNZX01000008.1"/>
</dbReference>
<dbReference type="GO" id="GO:0003924">
    <property type="term" value="F:GTPase activity"/>
    <property type="evidence" value="ECO:0007669"/>
    <property type="project" value="UniProtKB-UniRule"/>
</dbReference>
<dbReference type="InterPro" id="IPR045061">
    <property type="entry name" value="FtsZ/CetZ"/>
</dbReference>
<comment type="subcellular location">
    <subcellularLocation>
        <location evidence="5">Cytoplasm</location>
    </subcellularLocation>
    <text evidence="5">Assembles at midcell at the inner surface of the cytoplasmic membrane.</text>
</comment>
<evidence type="ECO:0000313" key="12">
    <source>
        <dbReference type="Proteomes" id="UP000182321"/>
    </source>
</evidence>
<comment type="similarity">
    <text evidence="1 5 7">Belongs to the FtsZ family.</text>
</comment>
<evidence type="ECO:0000259" key="9">
    <source>
        <dbReference type="SMART" id="SM00864"/>
    </source>
</evidence>
<sequence length="411" mass="42396">MINITTDETGAPVRIIVVGVGGAGNNAVKRMVEEGIGGVEFIGINTDKQALDLCKAPTLLAIGEKTTGGKGAGANPEVGMRSAEESAEDISAAIKGADMVFVTCGMGGGTGTGAAPVVAKIAKEQGILTVGIVTKPFQFEGKPRMNNALNGIERLKENVDTLIVIPNQKLVEITNKSMGIGESFRIADQVLHQSVQGITDLITKNSLINLDFADVQTVMKDKGLAHIGIGSAKGDEKALEAVKQAVASPLLETSIQGATDVIVNICGDVGLNDTSEATSYVQDMTGADANIILGVTEDDTMDDEVTVTVIATGLGEPNTATTGAFRSSTGMVYGSQPRQSSADLLAGMRGAAAPASQSGVTNTPPVVNRPVTPTPVATTPIQRPTAPTVPTESTVPELNIKMPDFMNSIKK</sequence>
<evidence type="ECO:0000256" key="6">
    <source>
        <dbReference type="NCBIfam" id="TIGR00065"/>
    </source>
</evidence>
<feature type="binding site" evidence="5">
    <location>
        <position position="188"/>
    </location>
    <ligand>
        <name>GTP</name>
        <dbReference type="ChEBI" id="CHEBI:37565"/>
    </ligand>
</feature>
<feature type="compositionally biased region" description="Low complexity" evidence="8">
    <location>
        <begin position="360"/>
        <end position="380"/>
    </location>
</feature>
<evidence type="ECO:0000313" key="11">
    <source>
        <dbReference type="EMBL" id="SEK65346.1"/>
    </source>
</evidence>
<evidence type="ECO:0000256" key="4">
    <source>
        <dbReference type="ARBA" id="ARBA00023210"/>
    </source>
</evidence>
<dbReference type="Pfam" id="PF12327">
    <property type="entry name" value="FtsZ_C"/>
    <property type="match status" value="1"/>
</dbReference>
<evidence type="ECO:0000256" key="8">
    <source>
        <dbReference type="SAM" id="MobiDB-lite"/>
    </source>
</evidence>
<comment type="function">
    <text evidence="5 7">Essential cell division protein that forms a contractile ring structure (Z ring) at the future cell division site. The regulation of the ring assembly controls the timing and the location of cell division. One of the functions of the FtsZ ring is to recruit other cell division proteins to the septum to produce a new cell wall between the dividing cells. Binds GTP and shows GTPase activity.</text>
</comment>
<dbReference type="Gene3D" id="3.30.1330.20">
    <property type="entry name" value="Tubulin/FtsZ, C-terminal domain"/>
    <property type="match status" value="1"/>
</dbReference>
<dbReference type="InterPro" id="IPR037103">
    <property type="entry name" value="Tubulin/FtsZ-like_C"/>
</dbReference>
<feature type="domain" description="Tubulin/FtsZ 2-layer sandwich" evidence="10">
    <location>
        <begin position="208"/>
        <end position="323"/>
    </location>
</feature>
<feature type="region of interest" description="Disordered" evidence="8">
    <location>
        <begin position="353"/>
        <end position="393"/>
    </location>
</feature>
<evidence type="ECO:0000256" key="1">
    <source>
        <dbReference type="ARBA" id="ARBA00009690"/>
    </source>
</evidence>
<dbReference type="NCBIfam" id="TIGR00065">
    <property type="entry name" value="ftsZ"/>
    <property type="match status" value="1"/>
</dbReference>
<keyword evidence="12" id="KW-1185">Reference proteome</keyword>
<dbReference type="InterPro" id="IPR003008">
    <property type="entry name" value="Tubulin_FtsZ_GTPase"/>
</dbReference>
<dbReference type="PROSITE" id="PS01134">
    <property type="entry name" value="FTSZ_1"/>
    <property type="match status" value="1"/>
</dbReference>
<dbReference type="FunFam" id="3.40.50.1440:FF:000001">
    <property type="entry name" value="Cell division protein FtsZ"/>
    <property type="match status" value="1"/>
</dbReference>
<evidence type="ECO:0000256" key="3">
    <source>
        <dbReference type="ARBA" id="ARBA00023134"/>
    </source>
</evidence>
<dbReference type="Proteomes" id="UP000182321">
    <property type="component" value="Unassembled WGS sequence"/>
</dbReference>
<accession>A0A1H7ISD6</accession>
<dbReference type="SMART" id="SM00865">
    <property type="entry name" value="Tubulin_C"/>
    <property type="match status" value="1"/>
</dbReference>
<dbReference type="AlphaFoldDB" id="A0A1H7ISD6"/>
<keyword evidence="2 5" id="KW-0547">Nucleotide-binding</keyword>
<dbReference type="PROSITE" id="PS01135">
    <property type="entry name" value="FTSZ_2"/>
    <property type="match status" value="1"/>
</dbReference>
<dbReference type="PANTHER" id="PTHR30314:SF3">
    <property type="entry name" value="MITOCHONDRIAL DIVISION PROTEIN FSZA"/>
    <property type="match status" value="1"/>
</dbReference>
<dbReference type="Gene3D" id="3.40.50.1440">
    <property type="entry name" value="Tubulin/FtsZ, GTPase domain"/>
    <property type="match status" value="1"/>
</dbReference>
<feature type="binding site" evidence="5">
    <location>
        <begin position="109"/>
        <end position="111"/>
    </location>
    <ligand>
        <name>GTP</name>
        <dbReference type="ChEBI" id="CHEBI:37565"/>
    </ligand>
</feature>
<keyword evidence="5 7" id="KW-0131">Cell cycle</keyword>
<evidence type="ECO:0000259" key="10">
    <source>
        <dbReference type="SMART" id="SM00865"/>
    </source>
</evidence>
<dbReference type="GO" id="GO:0005525">
    <property type="term" value="F:GTP binding"/>
    <property type="evidence" value="ECO:0007669"/>
    <property type="project" value="UniProtKB-UniRule"/>
</dbReference>
<dbReference type="GO" id="GO:0005737">
    <property type="term" value="C:cytoplasm"/>
    <property type="evidence" value="ECO:0007669"/>
    <property type="project" value="UniProtKB-SubCell"/>
</dbReference>
<name>A0A1H7ISD6_9FIRM</name>
<dbReference type="GO" id="GO:0032153">
    <property type="term" value="C:cell division site"/>
    <property type="evidence" value="ECO:0007669"/>
    <property type="project" value="UniProtKB-UniRule"/>
</dbReference>
<reference evidence="12" key="1">
    <citation type="submission" date="2016-10" db="EMBL/GenBank/DDBJ databases">
        <authorList>
            <person name="Varghese N."/>
            <person name="Submissions S."/>
        </authorList>
    </citation>
    <scope>NUCLEOTIDE SEQUENCE [LARGE SCALE GENOMIC DNA]</scope>
    <source>
        <strain evidence="12">ACV-9</strain>
    </source>
</reference>
<feature type="binding site" evidence="5">
    <location>
        <begin position="22"/>
        <end position="26"/>
    </location>
    <ligand>
        <name>GTP</name>
        <dbReference type="ChEBI" id="CHEBI:37565"/>
    </ligand>
</feature>
<dbReference type="InterPro" id="IPR000158">
    <property type="entry name" value="Cell_div_FtsZ"/>
</dbReference>
<dbReference type="CDD" id="cd02201">
    <property type="entry name" value="FtsZ_type1"/>
    <property type="match status" value="1"/>
</dbReference>
<keyword evidence="5" id="KW-0963">Cytoplasm</keyword>
<dbReference type="SUPFAM" id="SSF55307">
    <property type="entry name" value="Tubulin C-terminal domain-like"/>
    <property type="match status" value="1"/>
</dbReference>
<dbReference type="Pfam" id="PF00091">
    <property type="entry name" value="Tubulin"/>
    <property type="match status" value="1"/>
</dbReference>
<dbReference type="EMBL" id="FNZX01000008">
    <property type="protein sequence ID" value="SEK65346.1"/>
    <property type="molecule type" value="Genomic_DNA"/>
</dbReference>
<protein>
    <recommendedName>
        <fullName evidence="5 6">Cell division protein FtsZ</fullName>
    </recommendedName>
</protein>
<feature type="binding site" evidence="5">
    <location>
        <position position="140"/>
    </location>
    <ligand>
        <name>GTP</name>
        <dbReference type="ChEBI" id="CHEBI:37565"/>
    </ligand>
</feature>
<organism evidence="11 12">
    <name type="scientific">Pseudobutyrivibrio ruminis</name>
    <dbReference type="NCBI Taxonomy" id="46206"/>
    <lineage>
        <taxon>Bacteria</taxon>
        <taxon>Bacillati</taxon>
        <taxon>Bacillota</taxon>
        <taxon>Clostridia</taxon>
        <taxon>Lachnospirales</taxon>
        <taxon>Lachnospiraceae</taxon>
        <taxon>Pseudobutyrivibrio</taxon>
    </lineage>
</organism>
<evidence type="ECO:0000256" key="7">
    <source>
        <dbReference type="RuleBase" id="RU000631"/>
    </source>
</evidence>
<gene>
    <name evidence="5" type="primary">ftsZ</name>
    <name evidence="11" type="ORF">SAMN02910377_01448</name>
</gene>
<proteinExistence type="inferred from homology"/>
<dbReference type="GO" id="GO:0043093">
    <property type="term" value="P:FtsZ-dependent cytokinesis"/>
    <property type="evidence" value="ECO:0007669"/>
    <property type="project" value="UniProtKB-UniRule"/>
</dbReference>
<dbReference type="GO" id="GO:0051258">
    <property type="term" value="P:protein polymerization"/>
    <property type="evidence" value="ECO:0007669"/>
    <property type="project" value="UniProtKB-UniRule"/>
</dbReference>
<dbReference type="InterPro" id="IPR020805">
    <property type="entry name" value="Cell_div_FtsZ_CS"/>
</dbReference>
<feature type="binding site" evidence="5">
    <location>
        <position position="144"/>
    </location>
    <ligand>
        <name>GTP</name>
        <dbReference type="ChEBI" id="CHEBI:37565"/>
    </ligand>
</feature>
<dbReference type="InterPro" id="IPR018316">
    <property type="entry name" value="Tubulin/FtsZ_2-layer-sand-dom"/>
</dbReference>